<dbReference type="GO" id="GO:0005634">
    <property type="term" value="C:nucleus"/>
    <property type="evidence" value="ECO:0007669"/>
    <property type="project" value="TreeGrafter"/>
</dbReference>
<dbReference type="Gene3D" id="1.20.900.10">
    <property type="entry name" value="Dbl homology (DH) domain"/>
    <property type="match status" value="1"/>
</dbReference>
<feature type="region of interest" description="Disordered" evidence="1">
    <location>
        <begin position="470"/>
        <end position="543"/>
    </location>
</feature>
<feature type="compositionally biased region" description="Acidic residues" evidence="1">
    <location>
        <begin position="393"/>
        <end position="409"/>
    </location>
</feature>
<dbReference type="PROSITE" id="PS50010">
    <property type="entry name" value="DH_2"/>
    <property type="match status" value="1"/>
</dbReference>
<feature type="compositionally biased region" description="Basic and acidic residues" evidence="1">
    <location>
        <begin position="818"/>
        <end position="831"/>
    </location>
</feature>
<organism evidence="3 4">
    <name type="scientific">Monopterus albus</name>
    <name type="common">Swamp eel</name>
    <dbReference type="NCBI Taxonomy" id="43700"/>
    <lineage>
        <taxon>Eukaryota</taxon>
        <taxon>Metazoa</taxon>
        <taxon>Chordata</taxon>
        <taxon>Craniata</taxon>
        <taxon>Vertebrata</taxon>
        <taxon>Euteleostomi</taxon>
        <taxon>Actinopterygii</taxon>
        <taxon>Neopterygii</taxon>
        <taxon>Teleostei</taxon>
        <taxon>Neoteleostei</taxon>
        <taxon>Acanthomorphata</taxon>
        <taxon>Anabantaria</taxon>
        <taxon>Synbranchiformes</taxon>
        <taxon>Synbranchidae</taxon>
        <taxon>Monopterus</taxon>
    </lineage>
</organism>
<feature type="region of interest" description="Disordered" evidence="1">
    <location>
        <begin position="958"/>
        <end position="984"/>
    </location>
</feature>
<evidence type="ECO:0000313" key="4">
    <source>
        <dbReference type="Proteomes" id="UP000261600"/>
    </source>
</evidence>
<evidence type="ECO:0000256" key="1">
    <source>
        <dbReference type="SAM" id="MobiDB-lite"/>
    </source>
</evidence>
<evidence type="ECO:0000259" key="2">
    <source>
        <dbReference type="PROSITE" id="PS50010"/>
    </source>
</evidence>
<feature type="compositionally biased region" description="Basic and acidic residues" evidence="1">
    <location>
        <begin position="482"/>
        <end position="509"/>
    </location>
</feature>
<reference evidence="3" key="2">
    <citation type="submission" date="2025-09" db="UniProtKB">
        <authorList>
            <consortium name="Ensembl"/>
        </authorList>
    </citation>
    <scope>IDENTIFICATION</scope>
</reference>
<dbReference type="AlphaFoldDB" id="A0A3Q3KR21"/>
<feature type="compositionally biased region" description="Basic and acidic residues" evidence="1">
    <location>
        <begin position="13"/>
        <end position="172"/>
    </location>
</feature>
<feature type="compositionally biased region" description="Basic and acidic residues" evidence="1">
    <location>
        <begin position="206"/>
        <end position="260"/>
    </location>
</feature>
<dbReference type="InterPro" id="IPR047271">
    <property type="entry name" value="Ephexin-like"/>
</dbReference>
<feature type="compositionally biased region" description="Basic and acidic residues" evidence="1">
    <location>
        <begin position="277"/>
        <end position="303"/>
    </location>
</feature>
<feature type="compositionally biased region" description="Pro residues" evidence="1">
    <location>
        <begin position="968"/>
        <end position="984"/>
    </location>
</feature>
<dbReference type="PANTHER" id="PTHR12845">
    <property type="entry name" value="GUANINE NUCLEOTIDE EXCHANGE FACTOR"/>
    <property type="match status" value="1"/>
</dbReference>
<feature type="compositionally biased region" description="Acidic residues" evidence="1">
    <location>
        <begin position="795"/>
        <end position="815"/>
    </location>
</feature>
<feature type="compositionally biased region" description="Polar residues" evidence="1">
    <location>
        <begin position="173"/>
        <end position="183"/>
    </location>
</feature>
<feature type="compositionally biased region" description="Basic and acidic residues" evidence="1">
    <location>
        <begin position="312"/>
        <end position="323"/>
    </location>
</feature>
<name>A0A3Q3KR21_MONAL</name>
<feature type="compositionally biased region" description="Basic and acidic residues" evidence="1">
    <location>
        <begin position="363"/>
        <end position="376"/>
    </location>
</feature>
<keyword evidence="4" id="KW-1185">Reference proteome</keyword>
<dbReference type="InterPro" id="IPR035899">
    <property type="entry name" value="DBL_dom_sf"/>
</dbReference>
<dbReference type="Proteomes" id="UP000261600">
    <property type="component" value="Unplaced"/>
</dbReference>
<evidence type="ECO:0000313" key="3">
    <source>
        <dbReference type="Ensembl" id="ENSMALP00000032646.1"/>
    </source>
</evidence>
<dbReference type="GO" id="GO:0005085">
    <property type="term" value="F:guanyl-nucleotide exchange factor activity"/>
    <property type="evidence" value="ECO:0007669"/>
    <property type="project" value="InterPro"/>
</dbReference>
<dbReference type="GO" id="GO:0005737">
    <property type="term" value="C:cytoplasm"/>
    <property type="evidence" value="ECO:0007669"/>
    <property type="project" value="TreeGrafter"/>
</dbReference>
<feature type="region of interest" description="Disordered" evidence="1">
    <location>
        <begin position="1"/>
        <end position="432"/>
    </location>
</feature>
<dbReference type="PANTHER" id="PTHR12845:SF2">
    <property type="entry name" value="DH DOMAIN-CONTAINING PROTEIN-RELATED"/>
    <property type="match status" value="1"/>
</dbReference>
<accession>A0A3Q3KR21</accession>
<reference evidence="3" key="1">
    <citation type="submission" date="2025-08" db="UniProtKB">
        <authorList>
            <consortium name="Ensembl"/>
        </authorList>
    </citation>
    <scope>IDENTIFICATION</scope>
</reference>
<protein>
    <recommendedName>
        <fullName evidence="2">DH domain-containing protein</fullName>
    </recommendedName>
</protein>
<dbReference type="Ensembl" id="ENSMALT00000033206.1">
    <property type="protein sequence ID" value="ENSMALP00000032646.1"/>
    <property type="gene ID" value="ENSMALG00000022465.1"/>
</dbReference>
<sequence>MAESEGKMPSPRRYRDREIYSDSKERQEVQRREGKRDTKSEGDGDERELRRERVRDKEREDLMYKHSRSEGDNKGKRAKERDQDGQGHREDKQRNRGREIEVDRSRKRGVEKERGRYREADRRAAREADRGGETWKESREDLKDDRSEDDKYKEYKQRRDREIKEREADPRWDNTTGRSSRFLNETAPRVPRQTLSSGEWSSDIDTEMRHRSRHSYEERESGREGATADERDVEQRDPERTAERSQRAQKRSERQERDTGETTGSLSAQRRMWLEPQRGKNSKEEFVNREIHTRGKERKREEETGIESQGQWEREGRRVKEEPNETYSDQSSYRGKHGGRNEYRRDVEEKTEGVSVDGEEVGEVWRETDNGGKEQLSDNDEGIEGSQQRDAEGENVTDNIEDGDREEEGGTGYFRFESEGGSETGWKHDKDRMLSGEDDFLTLSSGGDEDDEDEKFEDCQEFWEGGLAYDDASPVGFSGCEGGKEWDKDLTTEKEETVDKEEPGREKQPKYVFCVIGQTLPRSHHDDMSPSQADEMGSVERDNSISERCHHYSDDTAQQSQDDMHPSLFRNDEYPAINNRETELQDTETREGLRSQVELPCAEILQIRRESQTEKLLIEWREKNKELADAERKQPSPVPSSAHICSEVNFEQIQSIVDGLNSGAISPEEIEAIRIQMSTAWSLSDEPKRHSQAPHLKWAKNVVCKILGHSQEQTVNKPNSQLQGDQGVNETETAIKNGKEQEVLAQGTKEIPVVKLTTNEHAESELEEDVPLEVEGLRDSDLPVPFSESKKQEVEDGMGESEEEMPEKEPEEMGTTEEVGKTRVEEAVEVEGRGEVMAEGKIEGGTQMIDSFRDLGPEARMRRRGIRKTTERRNGELFEVKEEEGVARDRRTRIFSLTDDEDDSSRSLGGVELRNVLDTLQRHKRKSKFFNATQLYQQYNEAAQNFEILSQSRSDVLHVREGGTSSPAPSPPPARRPLPALPPVLHPHSFFQTGSITSIQSLPLPEPPKSEGRSPSPRLSISLTQSATLWRDLPGVRNSHELEELTEDQMRLQEVRFEVVTSEASYRRSLDIVVEHFVKSKQLGALLTTKDRNWLFSRLTDVRAVSHR</sequence>
<dbReference type="InterPro" id="IPR000219">
    <property type="entry name" value="DH_dom"/>
</dbReference>
<proteinExistence type="predicted"/>
<feature type="region of interest" description="Disordered" evidence="1">
    <location>
        <begin position="779"/>
        <end position="831"/>
    </location>
</feature>
<feature type="compositionally biased region" description="Basic and acidic residues" evidence="1">
    <location>
        <begin position="339"/>
        <end position="352"/>
    </location>
</feature>
<dbReference type="SUPFAM" id="SSF48065">
    <property type="entry name" value="DBL homology domain (DH-domain)"/>
    <property type="match status" value="1"/>
</dbReference>
<feature type="domain" description="DH" evidence="2">
    <location>
        <begin position="1051"/>
        <end position="1108"/>
    </location>
</feature>